<evidence type="ECO:0000256" key="9">
    <source>
        <dbReference type="SAM" id="MobiDB-lite"/>
    </source>
</evidence>
<evidence type="ECO:0000256" key="7">
    <source>
        <dbReference type="ARBA" id="ARBA00047990"/>
    </source>
</evidence>
<protein>
    <recommendedName>
        <fullName evidence="8">Ferritin</fullName>
        <ecNumber evidence="8">1.16.3.1</ecNumber>
    </recommendedName>
</protein>
<dbReference type="Pfam" id="PF00210">
    <property type="entry name" value="Ferritin"/>
    <property type="match status" value="1"/>
</dbReference>
<evidence type="ECO:0000256" key="4">
    <source>
        <dbReference type="ARBA" id="ARBA00023004"/>
    </source>
</evidence>
<sequence>MASASRLSVPAAAPRSARPIATRAQAQQEVKEQYETAENQTGMVFKPMKEGKEQLAQVASAHLTSSSTEDSLARLNFAAESEVGINEQINHEYSMSYQYHAMSNFFNRDNVGLQGFASFYRVSSLEERAHAQQLMDYQAKRGGRVKLAALAAPPPDYNHEEKGDALYSMEIALALEKLNFQMLYSLHDTAEAANDSQFQDFVEEMLSEQADAVKEISDFVARLRRVGKGLGVYEFDKFLAEKAAEMYAGIPSPIETAA</sequence>
<dbReference type="SUPFAM" id="SSF47240">
    <property type="entry name" value="Ferritin-like"/>
    <property type="match status" value="1"/>
</dbReference>
<evidence type="ECO:0000256" key="8">
    <source>
        <dbReference type="RuleBase" id="RU361145"/>
    </source>
</evidence>
<evidence type="ECO:0000313" key="12">
    <source>
        <dbReference type="Proteomes" id="UP001497392"/>
    </source>
</evidence>
<dbReference type="InterPro" id="IPR008331">
    <property type="entry name" value="Ferritin_DPS_dom"/>
</dbReference>
<dbReference type="InterPro" id="IPR009040">
    <property type="entry name" value="Ferritin-like_diiron"/>
</dbReference>
<comment type="catalytic activity">
    <reaction evidence="7 8">
        <text>4 Fe(2+) + O2 + 4 H(+) = 4 Fe(3+) + 2 H2O</text>
        <dbReference type="Rhea" id="RHEA:11148"/>
        <dbReference type="ChEBI" id="CHEBI:15377"/>
        <dbReference type="ChEBI" id="CHEBI:15378"/>
        <dbReference type="ChEBI" id="CHEBI:15379"/>
        <dbReference type="ChEBI" id="CHEBI:29033"/>
        <dbReference type="ChEBI" id="CHEBI:29034"/>
        <dbReference type="EC" id="1.16.3.1"/>
    </reaction>
</comment>
<dbReference type="PANTHER" id="PTHR11431:SF75">
    <property type="entry name" value="FERRITIN"/>
    <property type="match status" value="1"/>
</dbReference>
<dbReference type="InterPro" id="IPR009078">
    <property type="entry name" value="Ferritin-like_SF"/>
</dbReference>
<dbReference type="PANTHER" id="PTHR11431">
    <property type="entry name" value="FERRITIN"/>
    <property type="match status" value="1"/>
</dbReference>
<organism evidence="11 12">
    <name type="scientific">Coccomyxa viridis</name>
    <dbReference type="NCBI Taxonomy" id="1274662"/>
    <lineage>
        <taxon>Eukaryota</taxon>
        <taxon>Viridiplantae</taxon>
        <taxon>Chlorophyta</taxon>
        <taxon>core chlorophytes</taxon>
        <taxon>Trebouxiophyceae</taxon>
        <taxon>Trebouxiophyceae incertae sedis</taxon>
        <taxon>Coccomyxaceae</taxon>
        <taxon>Coccomyxa</taxon>
    </lineage>
</organism>
<evidence type="ECO:0000256" key="6">
    <source>
        <dbReference type="ARBA" id="ARBA00026060"/>
    </source>
</evidence>
<dbReference type="Proteomes" id="UP001497392">
    <property type="component" value="Unassembled WGS sequence"/>
</dbReference>
<evidence type="ECO:0000313" key="11">
    <source>
        <dbReference type="EMBL" id="CAL5228162.1"/>
    </source>
</evidence>
<gene>
    <name evidence="11" type="primary">g11242</name>
    <name evidence="11" type="ORF">VP750_LOCUS10068</name>
</gene>
<name>A0ABP1G7T0_9CHLO</name>
<feature type="region of interest" description="Disordered" evidence="9">
    <location>
        <begin position="1"/>
        <end position="29"/>
    </location>
</feature>
<dbReference type="EMBL" id="CAXHTA020000018">
    <property type="protein sequence ID" value="CAL5228162.1"/>
    <property type="molecule type" value="Genomic_DNA"/>
</dbReference>
<evidence type="ECO:0000256" key="1">
    <source>
        <dbReference type="ARBA" id="ARBA00007513"/>
    </source>
</evidence>
<comment type="function">
    <text evidence="5">Stores iron in a soluble, non-toxic, readily available form. Important for iron homeostasis. Has ferroxidase activity. Iron is taken up in the ferrous form and deposited as ferric hydroxides after oxidation.</text>
</comment>
<comment type="subunit">
    <text evidence="6">Oligomer of 24 subunits. There are two types of subunits: L (light) chain and H (heavy) chain. The major chain can be light or heavy, depending on the species and tissue type. The functional molecule forms a roughly spherical shell with a diameter of 12 nm and contains a central cavity into which the insoluble mineral iron core is deposited.</text>
</comment>
<evidence type="ECO:0000256" key="3">
    <source>
        <dbReference type="ARBA" id="ARBA00022723"/>
    </source>
</evidence>
<keyword evidence="3 8" id="KW-0479">Metal-binding</keyword>
<feature type="compositionally biased region" description="Low complexity" evidence="9">
    <location>
        <begin position="1"/>
        <end position="24"/>
    </location>
</feature>
<keyword evidence="12" id="KW-1185">Reference proteome</keyword>
<dbReference type="InterPro" id="IPR001519">
    <property type="entry name" value="Ferritin"/>
</dbReference>
<reference evidence="11 12" key="1">
    <citation type="submission" date="2024-06" db="EMBL/GenBank/DDBJ databases">
        <authorList>
            <person name="Kraege A."/>
            <person name="Thomma B."/>
        </authorList>
    </citation>
    <scope>NUCLEOTIDE SEQUENCE [LARGE SCALE GENOMIC DNA]</scope>
</reference>
<dbReference type="InterPro" id="IPR012347">
    <property type="entry name" value="Ferritin-like"/>
</dbReference>
<comment type="similarity">
    <text evidence="1 8">Belongs to the ferritin family.</text>
</comment>
<comment type="function">
    <text evidence="8">Stores iron in a soluble, non-toxic, readily available form. Important for iron homeostasis. Iron is taken up in the ferrous form and deposited as ferric hydroxides after oxidation.</text>
</comment>
<evidence type="ECO:0000256" key="2">
    <source>
        <dbReference type="ARBA" id="ARBA00022434"/>
    </source>
</evidence>
<evidence type="ECO:0000256" key="5">
    <source>
        <dbReference type="ARBA" id="ARBA00025111"/>
    </source>
</evidence>
<dbReference type="EC" id="1.16.3.1" evidence="8"/>
<dbReference type="CDD" id="cd01056">
    <property type="entry name" value="Euk_Ferritin"/>
    <property type="match status" value="1"/>
</dbReference>
<keyword evidence="8" id="KW-0560">Oxidoreductase</keyword>
<feature type="domain" description="Ferritin-like diiron" evidence="10">
    <location>
        <begin position="75"/>
        <end position="227"/>
    </location>
</feature>
<dbReference type="Gene3D" id="1.20.1260.10">
    <property type="match status" value="1"/>
</dbReference>
<comment type="caution">
    <text evidence="11">The sequence shown here is derived from an EMBL/GenBank/DDBJ whole genome shotgun (WGS) entry which is preliminary data.</text>
</comment>
<evidence type="ECO:0000259" key="10">
    <source>
        <dbReference type="PROSITE" id="PS50905"/>
    </source>
</evidence>
<accession>A0ABP1G7T0</accession>
<keyword evidence="4 8" id="KW-0408">Iron</keyword>
<dbReference type="PROSITE" id="PS50905">
    <property type="entry name" value="FERRITIN_LIKE"/>
    <property type="match status" value="1"/>
</dbReference>
<proteinExistence type="inferred from homology"/>
<keyword evidence="2 8" id="KW-0409">Iron storage</keyword>